<evidence type="ECO:0000313" key="1">
    <source>
        <dbReference type="EMBL" id="GAA5150073.1"/>
    </source>
</evidence>
<dbReference type="Proteomes" id="UP001499852">
    <property type="component" value="Unassembled WGS sequence"/>
</dbReference>
<protein>
    <submittedName>
        <fullName evidence="1">Uncharacterized protein</fullName>
    </submittedName>
</protein>
<evidence type="ECO:0000313" key="2">
    <source>
        <dbReference type="Proteomes" id="UP001499852"/>
    </source>
</evidence>
<sequence>MALTTKDQACITVDKKIMKEGKKIAKLDRRSFSSYVENLIAKDILRHDRLTKKKTEA</sequence>
<accession>A0ABP9PW80</accession>
<keyword evidence="2" id="KW-1185">Reference proteome</keyword>
<organism evidence="1 2">
    <name type="scientific">Prosthecobacter algae</name>
    <dbReference type="NCBI Taxonomy" id="1144682"/>
    <lineage>
        <taxon>Bacteria</taxon>
        <taxon>Pseudomonadati</taxon>
        <taxon>Verrucomicrobiota</taxon>
        <taxon>Verrucomicrobiia</taxon>
        <taxon>Verrucomicrobiales</taxon>
        <taxon>Verrucomicrobiaceae</taxon>
        <taxon>Prosthecobacter</taxon>
    </lineage>
</organism>
<gene>
    <name evidence="1" type="ORF">GCM10023213_48570</name>
</gene>
<dbReference type="RefSeq" id="WP_345739021.1">
    <property type="nucleotide sequence ID" value="NZ_BAABIA010000017.1"/>
</dbReference>
<proteinExistence type="predicted"/>
<comment type="caution">
    <text evidence="1">The sequence shown here is derived from an EMBL/GenBank/DDBJ whole genome shotgun (WGS) entry which is preliminary data.</text>
</comment>
<dbReference type="EMBL" id="BAABIA010000017">
    <property type="protein sequence ID" value="GAA5150073.1"/>
    <property type="molecule type" value="Genomic_DNA"/>
</dbReference>
<name>A0ABP9PW80_9BACT</name>
<reference evidence="2" key="1">
    <citation type="journal article" date="2019" name="Int. J. Syst. Evol. Microbiol.">
        <title>The Global Catalogue of Microorganisms (GCM) 10K type strain sequencing project: providing services to taxonomists for standard genome sequencing and annotation.</title>
        <authorList>
            <consortium name="The Broad Institute Genomics Platform"/>
            <consortium name="The Broad Institute Genome Sequencing Center for Infectious Disease"/>
            <person name="Wu L."/>
            <person name="Ma J."/>
        </authorList>
    </citation>
    <scope>NUCLEOTIDE SEQUENCE [LARGE SCALE GENOMIC DNA]</scope>
    <source>
        <strain evidence="2">JCM 18053</strain>
    </source>
</reference>